<keyword evidence="2" id="KW-0732">Signal</keyword>
<keyword evidence="4" id="KW-1185">Reference proteome</keyword>
<reference evidence="3" key="1">
    <citation type="submission" date="2019-04" db="EMBL/GenBank/DDBJ databases">
        <title>Whole genome sequencing of cave bacteria.</title>
        <authorList>
            <person name="Gan H.M."/>
            <person name="Barton H."/>
            <person name="Savka M.A."/>
        </authorList>
    </citation>
    <scope>NUCLEOTIDE SEQUENCE [LARGE SCALE GENOMIC DNA]</scope>
    <source>
        <strain evidence="3">LC387</strain>
    </source>
</reference>
<gene>
    <name evidence="3" type="ORF">YH63_010505</name>
</gene>
<evidence type="ECO:0000313" key="4">
    <source>
        <dbReference type="Proteomes" id="UP000034832"/>
    </source>
</evidence>
<sequence>MYGALIASLGVAALILAPNETFADPGATYAGGPVSARPAFRPSTGRPLQRHRGHNAGTFWPGTAGVFYEPSYAGRGVDVVPPPSGDIRYTYTYDVPWDWAHRFPPAVAPSDRPYVQECTKQTVKVPRREGAEETVSVNITRCY</sequence>
<dbReference type="AlphaFoldDB" id="A0A4V6BE64"/>
<dbReference type="OrthoDB" id="8127019at2"/>
<feature type="signal peptide" evidence="2">
    <location>
        <begin position="1"/>
        <end position="23"/>
    </location>
</feature>
<protein>
    <recommendedName>
        <fullName evidence="5">Secreted protein</fullName>
    </recommendedName>
</protein>
<feature type="chain" id="PRO_5020407645" description="Secreted protein" evidence="2">
    <location>
        <begin position="24"/>
        <end position="143"/>
    </location>
</feature>
<evidence type="ECO:0008006" key="5">
    <source>
        <dbReference type="Google" id="ProtNLM"/>
    </source>
</evidence>
<evidence type="ECO:0000256" key="1">
    <source>
        <dbReference type="SAM" id="MobiDB-lite"/>
    </source>
</evidence>
<dbReference type="Proteomes" id="UP000034832">
    <property type="component" value="Unassembled WGS sequence"/>
</dbReference>
<evidence type="ECO:0000313" key="3">
    <source>
        <dbReference type="EMBL" id="TKT71813.1"/>
    </source>
</evidence>
<dbReference type="EMBL" id="LBIA02000001">
    <property type="protein sequence ID" value="TKT71813.1"/>
    <property type="molecule type" value="Genomic_DNA"/>
</dbReference>
<evidence type="ECO:0000256" key="2">
    <source>
        <dbReference type="SAM" id="SignalP"/>
    </source>
</evidence>
<comment type="caution">
    <text evidence="3">The sequence shown here is derived from an EMBL/GenBank/DDBJ whole genome shotgun (WGS) entry which is preliminary data.</text>
</comment>
<proteinExistence type="predicted"/>
<organism evidence="3 4">
    <name type="scientific">Afipia massiliensis</name>
    <dbReference type="NCBI Taxonomy" id="211460"/>
    <lineage>
        <taxon>Bacteria</taxon>
        <taxon>Pseudomonadati</taxon>
        <taxon>Pseudomonadota</taxon>
        <taxon>Alphaproteobacteria</taxon>
        <taxon>Hyphomicrobiales</taxon>
        <taxon>Nitrobacteraceae</taxon>
        <taxon>Afipia</taxon>
    </lineage>
</organism>
<name>A0A4V6BE64_9BRAD</name>
<accession>A0A4V6BE64</accession>
<feature type="region of interest" description="Disordered" evidence="1">
    <location>
        <begin position="33"/>
        <end position="57"/>
    </location>
</feature>